<dbReference type="STRING" id="7232.A0A484BEJ3"/>
<comment type="similarity">
    <text evidence="10">Belongs to the insect chemoreceptor superfamily. Heteromeric odorant receptor channel (TC 1.A.69) family.</text>
</comment>
<feature type="transmembrane region" description="Helical" evidence="10">
    <location>
        <begin position="386"/>
        <end position="405"/>
    </location>
</feature>
<gene>
    <name evidence="11" type="ORF">AWZ03_007423</name>
</gene>
<evidence type="ECO:0000256" key="9">
    <source>
        <dbReference type="ARBA" id="ARBA00023224"/>
    </source>
</evidence>
<dbReference type="GO" id="GO:0005549">
    <property type="term" value="F:odorant binding"/>
    <property type="evidence" value="ECO:0007669"/>
    <property type="project" value="InterPro"/>
</dbReference>
<protein>
    <recommendedName>
        <fullName evidence="10">Odorant receptor</fullName>
    </recommendedName>
</protein>
<evidence type="ECO:0000256" key="7">
    <source>
        <dbReference type="ARBA" id="ARBA00023136"/>
    </source>
</evidence>
<evidence type="ECO:0000256" key="5">
    <source>
        <dbReference type="ARBA" id="ARBA00022725"/>
    </source>
</evidence>
<dbReference type="EMBL" id="LSRL02000063">
    <property type="protein sequence ID" value="TDG46215.1"/>
    <property type="molecule type" value="Genomic_DNA"/>
</dbReference>
<evidence type="ECO:0000256" key="1">
    <source>
        <dbReference type="ARBA" id="ARBA00004651"/>
    </source>
</evidence>
<feature type="transmembrane region" description="Helical" evidence="10">
    <location>
        <begin position="349"/>
        <end position="366"/>
    </location>
</feature>
<keyword evidence="2" id="KW-1003">Cell membrane</keyword>
<keyword evidence="5 10" id="KW-0552">Olfaction</keyword>
<proteinExistence type="inferred from homology"/>
<dbReference type="AlphaFoldDB" id="A0A484BEJ3"/>
<comment type="subcellular location">
    <subcellularLocation>
        <location evidence="1 10">Cell membrane</location>
        <topology evidence="1 10">Multi-pass membrane protein</topology>
    </subcellularLocation>
</comment>
<feature type="transmembrane region" description="Helical" evidence="10">
    <location>
        <begin position="108"/>
        <end position="129"/>
    </location>
</feature>
<dbReference type="OMA" id="YPFDYTQ"/>
<keyword evidence="3 10" id="KW-0716">Sensory transduction</keyword>
<feature type="transmembrane region" description="Helical" evidence="10">
    <location>
        <begin position="175"/>
        <end position="193"/>
    </location>
</feature>
<dbReference type="GO" id="GO:0005886">
    <property type="term" value="C:plasma membrane"/>
    <property type="evidence" value="ECO:0007669"/>
    <property type="project" value="UniProtKB-SubCell"/>
</dbReference>
<comment type="caution">
    <text evidence="11">The sequence shown here is derived from an EMBL/GenBank/DDBJ whole genome shotgun (WGS) entry which is preliminary data.</text>
</comment>
<accession>A0A484BEJ3</accession>
<feature type="transmembrane region" description="Helical" evidence="10">
    <location>
        <begin position="80"/>
        <end position="101"/>
    </location>
</feature>
<evidence type="ECO:0000313" key="11">
    <source>
        <dbReference type="EMBL" id="TDG46215.1"/>
    </source>
</evidence>
<keyword evidence="12" id="KW-1185">Reference proteome</keyword>
<sequence length="478" mass="55632">MEVRHSIAGLFKSMKTEIQTANIEIMKSTDIPKEEPIERRDLFTFIVSVMRTAAMYTLRTEYQNSYMHLLTTVLSWSYEIFTYFVCVHIEILFMCSLYIYYDDGDLEFLVNCLIQTIIYLWTISMKLYFRRFRHSTLSDIISTVNDKHQLRSAHGFTYVTVSGALRQSNLWIKSYVYCCFIGTIFWLVLPIAYRDRSLPLGCWYPFDYKQPIVYEVVFFLQAVGQIQVAAAFASSSGFHMVLGILISGQYDLLICSLKNILATSYLKMGATIPELSELQAAQSVADAEVNQYSYSVEMQASMTELMQQQGPSNAMDLPTAFRHSLSRCLEHHRYIICVLEKMERFYNPIWLFKIGEVTFLMCLVAFVSTKSTTANSIMRMVSLGQYLLLVLYELFIICYFADVVYQNSQRCGEALWRSPWQLHMRQLRSYYIIFLINSRRPFRLTAGKIYNLNVDRFRSTITTAFSFLTLLQKMDARG</sequence>
<evidence type="ECO:0000256" key="4">
    <source>
        <dbReference type="ARBA" id="ARBA00022692"/>
    </source>
</evidence>
<name>A0A484BEJ3_DRONA</name>
<dbReference type="GO" id="GO:0004984">
    <property type="term" value="F:olfactory receptor activity"/>
    <property type="evidence" value="ECO:0007669"/>
    <property type="project" value="InterPro"/>
</dbReference>
<evidence type="ECO:0000256" key="2">
    <source>
        <dbReference type="ARBA" id="ARBA00022475"/>
    </source>
</evidence>
<keyword evidence="4 10" id="KW-0812">Transmembrane</keyword>
<reference evidence="11 12" key="1">
    <citation type="journal article" date="2019" name="J. Hered.">
        <title>An Improved Genome Assembly for Drosophila navojoa, the Basal Species in the mojavensis Cluster.</title>
        <authorList>
            <person name="Vanderlinde T."/>
            <person name="Dupim E.G."/>
            <person name="Nazario-Yepiz N.O."/>
            <person name="Carvalho A.B."/>
        </authorList>
    </citation>
    <scope>NUCLEOTIDE SEQUENCE [LARGE SCALE GENOMIC DNA]</scope>
    <source>
        <strain evidence="11">Navoj_Jal97</strain>
        <tissue evidence="11">Whole organism</tissue>
    </source>
</reference>
<evidence type="ECO:0000256" key="10">
    <source>
        <dbReference type="RuleBase" id="RU351113"/>
    </source>
</evidence>
<keyword evidence="6 10" id="KW-1133">Transmembrane helix</keyword>
<keyword evidence="7 10" id="KW-0472">Membrane</keyword>
<evidence type="ECO:0000256" key="3">
    <source>
        <dbReference type="ARBA" id="ARBA00022606"/>
    </source>
</evidence>
<keyword evidence="9 10" id="KW-0807">Transducer</keyword>
<keyword evidence="8 10" id="KW-0675">Receptor</keyword>
<evidence type="ECO:0000256" key="6">
    <source>
        <dbReference type="ARBA" id="ARBA00022989"/>
    </source>
</evidence>
<dbReference type="Pfam" id="PF02949">
    <property type="entry name" value="7tm_6"/>
    <property type="match status" value="1"/>
</dbReference>
<comment type="caution">
    <text evidence="10">Lacks conserved residue(s) required for the propagation of feature annotation.</text>
</comment>
<dbReference type="Proteomes" id="UP000295192">
    <property type="component" value="Unassembled WGS sequence"/>
</dbReference>
<evidence type="ECO:0000256" key="8">
    <source>
        <dbReference type="ARBA" id="ARBA00023170"/>
    </source>
</evidence>
<organism evidence="11 12">
    <name type="scientific">Drosophila navojoa</name>
    <name type="common">Fruit fly</name>
    <dbReference type="NCBI Taxonomy" id="7232"/>
    <lineage>
        <taxon>Eukaryota</taxon>
        <taxon>Metazoa</taxon>
        <taxon>Ecdysozoa</taxon>
        <taxon>Arthropoda</taxon>
        <taxon>Hexapoda</taxon>
        <taxon>Insecta</taxon>
        <taxon>Pterygota</taxon>
        <taxon>Neoptera</taxon>
        <taxon>Endopterygota</taxon>
        <taxon>Diptera</taxon>
        <taxon>Brachycera</taxon>
        <taxon>Muscomorpha</taxon>
        <taxon>Ephydroidea</taxon>
        <taxon>Drosophilidae</taxon>
        <taxon>Drosophila</taxon>
    </lineage>
</organism>
<evidence type="ECO:0000313" key="12">
    <source>
        <dbReference type="Proteomes" id="UP000295192"/>
    </source>
</evidence>
<dbReference type="OrthoDB" id="6682367at2759"/>
<dbReference type="GO" id="GO:0007165">
    <property type="term" value="P:signal transduction"/>
    <property type="evidence" value="ECO:0007669"/>
    <property type="project" value="UniProtKB-KW"/>
</dbReference>
<dbReference type="PANTHER" id="PTHR21137">
    <property type="entry name" value="ODORANT RECEPTOR"/>
    <property type="match status" value="1"/>
</dbReference>
<dbReference type="PANTHER" id="PTHR21137:SF42">
    <property type="entry name" value="ODORANT RECEPTOR 83A"/>
    <property type="match status" value="1"/>
</dbReference>
<feature type="transmembrane region" description="Helical" evidence="10">
    <location>
        <begin position="213"/>
        <end position="233"/>
    </location>
</feature>
<dbReference type="InterPro" id="IPR004117">
    <property type="entry name" value="7tm6_olfct_rcpt"/>
</dbReference>